<dbReference type="InterPro" id="IPR002023">
    <property type="entry name" value="NuoE-like"/>
</dbReference>
<evidence type="ECO:0000256" key="7">
    <source>
        <dbReference type="ARBA" id="ARBA00023014"/>
    </source>
</evidence>
<comment type="subunit">
    <text evidence="9">Composed of 13 different subunits. Subunits NuoCD, E, F, and G constitute the peripheral sector of the complex.</text>
</comment>
<keyword evidence="5 14" id="KW-0479">Metal-binding</keyword>
<dbReference type="GO" id="GO:0046872">
    <property type="term" value="F:metal ion binding"/>
    <property type="evidence" value="ECO:0007669"/>
    <property type="project" value="UniProtKB-KW"/>
</dbReference>
<feature type="binding site" evidence="14">
    <location>
        <position position="97"/>
    </location>
    <ligand>
        <name>[2Fe-2S] cluster</name>
        <dbReference type="ChEBI" id="CHEBI:190135"/>
    </ligand>
</feature>
<dbReference type="Gene3D" id="3.40.30.10">
    <property type="entry name" value="Glutaredoxin"/>
    <property type="match status" value="1"/>
</dbReference>
<keyword evidence="3 14" id="KW-0001">2Fe-2S</keyword>
<feature type="binding site" evidence="14">
    <location>
        <position position="142"/>
    </location>
    <ligand>
        <name>[2Fe-2S] cluster</name>
        <dbReference type="ChEBI" id="CHEBI:190135"/>
    </ligand>
</feature>
<organism evidence="15 16">
    <name type="scientific">Candidatus Erwinia haradaeae</name>
    <dbReference type="NCBI Taxonomy" id="1922217"/>
    <lineage>
        <taxon>Bacteria</taxon>
        <taxon>Pseudomonadati</taxon>
        <taxon>Pseudomonadota</taxon>
        <taxon>Gammaproteobacteria</taxon>
        <taxon>Enterobacterales</taxon>
        <taxon>Erwiniaceae</taxon>
        <taxon>Erwinia</taxon>
    </lineage>
</organism>
<evidence type="ECO:0000256" key="9">
    <source>
        <dbReference type="ARBA" id="ARBA00026021"/>
    </source>
</evidence>
<feature type="binding site" evidence="14">
    <location>
        <position position="138"/>
    </location>
    <ligand>
        <name>[2Fe-2S] cluster</name>
        <dbReference type="ChEBI" id="CHEBI:190135"/>
    </ligand>
</feature>
<comment type="cofactor">
    <cofactor evidence="14">
        <name>[2Fe-2S] cluster</name>
        <dbReference type="ChEBI" id="CHEBI:190135"/>
    </cofactor>
    <text evidence="14">Binds 1 [2Fe-2S] cluster.</text>
</comment>
<evidence type="ECO:0000256" key="1">
    <source>
        <dbReference type="ARBA" id="ARBA00010643"/>
    </source>
</evidence>
<proteinExistence type="inferred from homology"/>
<accession>A0A451D9A9</accession>
<evidence type="ECO:0000256" key="4">
    <source>
        <dbReference type="ARBA" id="ARBA00022719"/>
    </source>
</evidence>
<evidence type="ECO:0000313" key="15">
    <source>
        <dbReference type="EMBL" id="VFP82813.1"/>
    </source>
</evidence>
<comment type="similarity">
    <text evidence="1">Belongs to the complex I 24 kDa subunit family.</text>
</comment>
<evidence type="ECO:0000256" key="5">
    <source>
        <dbReference type="ARBA" id="ARBA00022723"/>
    </source>
</evidence>
<dbReference type="RefSeq" id="WP_157988246.1">
    <property type="nucleotide sequence ID" value="NZ_LR217715.1"/>
</dbReference>
<dbReference type="NCBIfam" id="NF005722">
    <property type="entry name" value="PRK07539.1-2"/>
    <property type="match status" value="1"/>
</dbReference>
<dbReference type="OrthoDB" id="9807941at2"/>
<keyword evidence="6 14" id="KW-0408">Iron</keyword>
<dbReference type="PROSITE" id="PS01099">
    <property type="entry name" value="COMPLEX1_24K"/>
    <property type="match status" value="1"/>
</dbReference>
<evidence type="ECO:0000256" key="6">
    <source>
        <dbReference type="ARBA" id="ARBA00023004"/>
    </source>
</evidence>
<feature type="binding site" evidence="14">
    <location>
        <position position="102"/>
    </location>
    <ligand>
        <name>[2Fe-2S] cluster</name>
        <dbReference type="ChEBI" id="CHEBI:190135"/>
    </ligand>
</feature>
<dbReference type="PIRSF" id="PIRSF000216">
    <property type="entry name" value="NADH_DH_24kDa"/>
    <property type="match status" value="1"/>
</dbReference>
<keyword evidence="7 14" id="KW-0411">Iron-sulfur</keyword>
<evidence type="ECO:0000256" key="10">
    <source>
        <dbReference type="ARBA" id="ARBA00031580"/>
    </source>
</evidence>
<dbReference type="Gene3D" id="1.10.10.1590">
    <property type="entry name" value="NADH-quinone oxidoreductase subunit E"/>
    <property type="match status" value="1"/>
</dbReference>
<sequence length="171" mass="19737">MYSKRIKIHTLYESDDSTISDRERDSIMHEKDFYEDTRAIVIEALKIIQKERGWVSDILIKDIAHILDLPVSDVEGVATFYSQIYRRPVGRHIIRYCDSVVCYLMGYEIILSTLEDCLHIQPGQTTNDQRFTLLPTCCLGNCDKAPTMMIDTATYGNLTSEDISILLEKYE</sequence>
<evidence type="ECO:0000256" key="12">
    <source>
        <dbReference type="ARBA" id="ARBA00034078"/>
    </source>
</evidence>
<dbReference type="Pfam" id="PF01257">
    <property type="entry name" value="2Fe-2S_thioredx"/>
    <property type="match status" value="1"/>
</dbReference>
<evidence type="ECO:0000256" key="8">
    <source>
        <dbReference type="ARBA" id="ARBA00023027"/>
    </source>
</evidence>
<comment type="catalytic activity">
    <reaction evidence="13">
        <text>a quinone + NADH + 5 H(+)(in) = a quinol + NAD(+) + 4 H(+)(out)</text>
        <dbReference type="Rhea" id="RHEA:57888"/>
        <dbReference type="ChEBI" id="CHEBI:15378"/>
        <dbReference type="ChEBI" id="CHEBI:24646"/>
        <dbReference type="ChEBI" id="CHEBI:57540"/>
        <dbReference type="ChEBI" id="CHEBI:57945"/>
        <dbReference type="ChEBI" id="CHEBI:132124"/>
    </reaction>
</comment>
<dbReference type="FunFam" id="1.10.10.1590:FF:000001">
    <property type="entry name" value="NADH-quinone oxidoreductase subunit E"/>
    <property type="match status" value="1"/>
</dbReference>
<dbReference type="PANTHER" id="PTHR10371:SF3">
    <property type="entry name" value="NADH DEHYDROGENASE [UBIQUINONE] FLAVOPROTEIN 2, MITOCHONDRIAL"/>
    <property type="match status" value="1"/>
</dbReference>
<evidence type="ECO:0000256" key="11">
    <source>
        <dbReference type="ARBA" id="ARBA00032788"/>
    </source>
</evidence>
<dbReference type="EMBL" id="LR217715">
    <property type="protein sequence ID" value="VFP82813.1"/>
    <property type="molecule type" value="Genomic_DNA"/>
</dbReference>
<keyword evidence="15" id="KW-0560">Oxidoreductase</keyword>
<dbReference type="InterPro" id="IPR041921">
    <property type="entry name" value="NuoE_N"/>
</dbReference>
<dbReference type="NCBIfam" id="TIGR01958">
    <property type="entry name" value="nuoE_fam"/>
    <property type="match status" value="1"/>
</dbReference>
<dbReference type="GO" id="GO:0051537">
    <property type="term" value="F:2 iron, 2 sulfur cluster binding"/>
    <property type="evidence" value="ECO:0007669"/>
    <property type="project" value="UniProtKB-KW"/>
</dbReference>
<dbReference type="PANTHER" id="PTHR10371">
    <property type="entry name" value="NADH DEHYDROGENASE UBIQUINONE FLAVOPROTEIN 2, MITOCHONDRIAL"/>
    <property type="match status" value="1"/>
</dbReference>
<dbReference type="FunFam" id="3.40.30.10:FF:000015">
    <property type="entry name" value="NADH-quinone oxidoreductase subunit E"/>
    <property type="match status" value="1"/>
</dbReference>
<dbReference type="GO" id="GO:0003954">
    <property type="term" value="F:NADH dehydrogenase activity"/>
    <property type="evidence" value="ECO:0007669"/>
    <property type="project" value="TreeGrafter"/>
</dbReference>
<dbReference type="Proteomes" id="UP000294368">
    <property type="component" value="Chromosome"/>
</dbReference>
<protein>
    <recommendedName>
        <fullName evidence="2">NADH-quinone oxidoreductase subunit E</fullName>
    </recommendedName>
    <alternativeName>
        <fullName evidence="10">NADH dehydrogenase I subunit E</fullName>
    </alternativeName>
    <alternativeName>
        <fullName evidence="11">NDH-1 subunit E</fullName>
    </alternativeName>
</protein>
<gene>
    <name evidence="15" type="primary">nuoE</name>
    <name evidence="15" type="ORF">ERCIKOCA2762_061</name>
</gene>
<dbReference type="InterPro" id="IPR036249">
    <property type="entry name" value="Thioredoxin-like_sf"/>
</dbReference>
<evidence type="ECO:0000256" key="13">
    <source>
        <dbReference type="ARBA" id="ARBA00047712"/>
    </source>
</evidence>
<evidence type="ECO:0000256" key="3">
    <source>
        <dbReference type="ARBA" id="ARBA00022714"/>
    </source>
</evidence>
<keyword evidence="8" id="KW-0520">NAD</keyword>
<evidence type="ECO:0000256" key="2">
    <source>
        <dbReference type="ARBA" id="ARBA00019898"/>
    </source>
</evidence>
<comment type="cofactor">
    <cofactor evidence="12">
        <name>[2Fe-2S] cluster</name>
        <dbReference type="ChEBI" id="CHEBI:190135"/>
    </cofactor>
</comment>
<dbReference type="GO" id="GO:0048038">
    <property type="term" value="F:quinone binding"/>
    <property type="evidence" value="ECO:0007669"/>
    <property type="project" value="UniProtKB-KW"/>
</dbReference>
<dbReference type="CDD" id="cd03064">
    <property type="entry name" value="TRX_Fd_NuoE"/>
    <property type="match status" value="1"/>
</dbReference>
<dbReference type="AlphaFoldDB" id="A0A451D9A9"/>
<keyword evidence="4" id="KW-0874">Quinone</keyword>
<reference evidence="15 16" key="1">
    <citation type="submission" date="2019-02" db="EMBL/GenBank/DDBJ databases">
        <authorList>
            <person name="Manzano-Marin A."/>
            <person name="Manzano-Marin A."/>
        </authorList>
    </citation>
    <scope>NUCLEOTIDE SEQUENCE [LARGE SCALE GENOMIC DNA]</scope>
    <source>
        <strain evidence="15 16">ErCikochiana</strain>
    </source>
</reference>
<name>A0A451D9A9_9GAMM</name>
<evidence type="ECO:0000256" key="14">
    <source>
        <dbReference type="PIRSR" id="PIRSR000216-1"/>
    </source>
</evidence>
<dbReference type="InterPro" id="IPR042128">
    <property type="entry name" value="NuoE_dom"/>
</dbReference>
<evidence type="ECO:0000313" key="16">
    <source>
        <dbReference type="Proteomes" id="UP000294368"/>
    </source>
</evidence>
<dbReference type="SUPFAM" id="SSF52833">
    <property type="entry name" value="Thioredoxin-like"/>
    <property type="match status" value="1"/>
</dbReference>